<name>A0A6I6MVR9_9CAUL</name>
<dbReference type="Gene3D" id="2.130.10.10">
    <property type="entry name" value="YVTN repeat-like/Quinoprotein amine dehydrogenase"/>
    <property type="match status" value="1"/>
</dbReference>
<accession>A0A6I6MVR9</accession>
<dbReference type="RefSeq" id="WP_158766131.1">
    <property type="nucleotide sequence ID" value="NZ_CP047045.1"/>
</dbReference>
<evidence type="ECO:0000313" key="1">
    <source>
        <dbReference type="EMBL" id="QGZ95253.1"/>
    </source>
</evidence>
<dbReference type="Proteomes" id="UP000431269">
    <property type="component" value="Chromosome"/>
</dbReference>
<dbReference type="EMBL" id="CP047045">
    <property type="protein sequence ID" value="QGZ95253.1"/>
    <property type="molecule type" value="Genomic_DNA"/>
</dbReference>
<gene>
    <name evidence="1" type="ORF">DSM104635_02098</name>
</gene>
<dbReference type="PROSITE" id="PS51257">
    <property type="entry name" value="PROKAR_LIPOPROTEIN"/>
    <property type="match status" value="1"/>
</dbReference>
<sequence>MAKRARAIFAVATLLAGCADPTLSPAQPTLSSQSDFAVEPVRQWRLPSALDEISGLAAATDGRLFAHDDERAVLYQIDPAQGRLASTFAVGAPETGDFEGLAITPDGVFWLVTSAAELLSFREGEGGSRVAFERFDSGLRDICEVEGLAYLSADDGLILACKHMDAGDMRDQVQLYAWRPGSPASLWRSIPKRDVTEAAGVSDFQPSSVEIEASTGAFFVLSARDGAVAWFGADGSLRSAWALSAEHTQAEGLALLPDGRLVIADEGARRGALLSIYERRHD</sequence>
<proteinExistence type="predicted"/>
<evidence type="ECO:0000313" key="2">
    <source>
        <dbReference type="Proteomes" id="UP000431269"/>
    </source>
</evidence>
<dbReference type="KEGG" id="tsv:DSM104635_02098"/>
<protein>
    <submittedName>
        <fullName evidence="1">Uncharacterized protein</fullName>
    </submittedName>
</protein>
<dbReference type="AlphaFoldDB" id="A0A6I6MVR9"/>
<organism evidence="1 2">
    <name type="scientific">Terricaulis silvestris</name>
    <dbReference type="NCBI Taxonomy" id="2686094"/>
    <lineage>
        <taxon>Bacteria</taxon>
        <taxon>Pseudomonadati</taxon>
        <taxon>Pseudomonadota</taxon>
        <taxon>Alphaproteobacteria</taxon>
        <taxon>Caulobacterales</taxon>
        <taxon>Caulobacteraceae</taxon>
        <taxon>Terricaulis</taxon>
    </lineage>
</organism>
<dbReference type="InterPro" id="IPR015943">
    <property type="entry name" value="WD40/YVTN_repeat-like_dom_sf"/>
</dbReference>
<keyword evidence="2" id="KW-1185">Reference proteome</keyword>
<dbReference type="SUPFAM" id="SSF101898">
    <property type="entry name" value="NHL repeat"/>
    <property type="match status" value="1"/>
</dbReference>
<reference evidence="2" key="1">
    <citation type="submission" date="2019-12" db="EMBL/GenBank/DDBJ databases">
        <title>Complete genome of Terracaulis silvestris 0127_4.</title>
        <authorList>
            <person name="Vieira S."/>
            <person name="Riedel T."/>
            <person name="Sproer C."/>
            <person name="Pascual J."/>
            <person name="Boedeker C."/>
            <person name="Overmann J."/>
        </authorList>
    </citation>
    <scope>NUCLEOTIDE SEQUENCE [LARGE SCALE GENOMIC DNA]</scope>
    <source>
        <strain evidence="2">0127_4</strain>
    </source>
</reference>